<name>A0AAE1UNU1_9EUCA</name>
<accession>A0AAE1UNU1</accession>
<dbReference type="AlphaFoldDB" id="A0AAE1UNU1"/>
<evidence type="ECO:0000313" key="2">
    <source>
        <dbReference type="Proteomes" id="UP001292094"/>
    </source>
</evidence>
<gene>
    <name evidence="1" type="ORF">Pmani_003940</name>
</gene>
<protein>
    <submittedName>
        <fullName evidence="1">Uncharacterized protein</fullName>
    </submittedName>
</protein>
<proteinExistence type="predicted"/>
<evidence type="ECO:0000313" key="1">
    <source>
        <dbReference type="EMBL" id="KAK4325490.1"/>
    </source>
</evidence>
<keyword evidence="2" id="KW-1185">Reference proteome</keyword>
<organism evidence="1 2">
    <name type="scientific">Petrolisthes manimaculis</name>
    <dbReference type="NCBI Taxonomy" id="1843537"/>
    <lineage>
        <taxon>Eukaryota</taxon>
        <taxon>Metazoa</taxon>
        <taxon>Ecdysozoa</taxon>
        <taxon>Arthropoda</taxon>
        <taxon>Crustacea</taxon>
        <taxon>Multicrustacea</taxon>
        <taxon>Malacostraca</taxon>
        <taxon>Eumalacostraca</taxon>
        <taxon>Eucarida</taxon>
        <taxon>Decapoda</taxon>
        <taxon>Pleocyemata</taxon>
        <taxon>Anomura</taxon>
        <taxon>Galatheoidea</taxon>
        <taxon>Porcellanidae</taxon>
        <taxon>Petrolisthes</taxon>
    </lineage>
</organism>
<dbReference type="EMBL" id="JAWZYT010000277">
    <property type="protein sequence ID" value="KAK4325490.1"/>
    <property type="molecule type" value="Genomic_DNA"/>
</dbReference>
<sequence>MVRVVSFNLDRVQRGNTWIDYGEEVAVREDYTLCLRFNLKVFRLLSSVIYLLDKSNYDNALLPLDSSIVELVSYMLVSQVLPSLRACVQLTPLLRLPFA</sequence>
<reference evidence="1" key="1">
    <citation type="submission" date="2023-11" db="EMBL/GenBank/DDBJ databases">
        <title>Genome assemblies of two species of porcelain crab, Petrolisthes cinctipes and Petrolisthes manimaculis (Anomura: Porcellanidae).</title>
        <authorList>
            <person name="Angst P."/>
        </authorList>
    </citation>
    <scope>NUCLEOTIDE SEQUENCE</scope>
    <source>
        <strain evidence="1">PB745_02</strain>
        <tissue evidence="1">Gill</tissue>
    </source>
</reference>
<dbReference type="Proteomes" id="UP001292094">
    <property type="component" value="Unassembled WGS sequence"/>
</dbReference>
<comment type="caution">
    <text evidence="1">The sequence shown here is derived from an EMBL/GenBank/DDBJ whole genome shotgun (WGS) entry which is preliminary data.</text>
</comment>